<dbReference type="AlphaFoldDB" id="A0A1I7YQK7"/>
<keyword evidence="1" id="KW-1185">Reference proteome</keyword>
<evidence type="ECO:0000313" key="1">
    <source>
        <dbReference type="Proteomes" id="UP000095287"/>
    </source>
</evidence>
<proteinExistence type="predicted"/>
<evidence type="ECO:0000313" key="2">
    <source>
        <dbReference type="WBParaSite" id="L893_g18477.t1"/>
    </source>
</evidence>
<accession>A0A1I7YQK7</accession>
<reference evidence="2" key="1">
    <citation type="submission" date="2016-11" db="UniProtKB">
        <authorList>
            <consortium name="WormBaseParasite"/>
        </authorList>
    </citation>
    <scope>IDENTIFICATION</scope>
</reference>
<protein>
    <submittedName>
        <fullName evidence="2">Elp3 domain-containing protein</fullName>
    </submittedName>
</protein>
<dbReference type="WBParaSite" id="L893_g18477.t1">
    <property type="protein sequence ID" value="L893_g18477.t1"/>
    <property type="gene ID" value="L893_g18477"/>
</dbReference>
<dbReference type="Proteomes" id="UP000095287">
    <property type="component" value="Unplaced"/>
</dbReference>
<organism evidence="1 2">
    <name type="scientific">Steinernema glaseri</name>
    <dbReference type="NCBI Taxonomy" id="37863"/>
    <lineage>
        <taxon>Eukaryota</taxon>
        <taxon>Metazoa</taxon>
        <taxon>Ecdysozoa</taxon>
        <taxon>Nematoda</taxon>
        <taxon>Chromadorea</taxon>
        <taxon>Rhabditida</taxon>
        <taxon>Tylenchina</taxon>
        <taxon>Panagrolaimomorpha</taxon>
        <taxon>Strongyloidoidea</taxon>
        <taxon>Steinernematidae</taxon>
        <taxon>Steinernema</taxon>
    </lineage>
</organism>
<name>A0A1I7YQK7_9BILA</name>
<sequence>MNSVPKVFMERVKCILSRETLNVLQGATLGRWASAHPTFTWLWLYIALRDGKKYFCCNSPNGFLGFEDVLSLWNNATCYFEAVSFLPSPWDECDPMSGNHFDALKKMIARQRRRVGRFSVGSPVEALTDEVAEILEVCGGLDQLNIRTDIVPIAPILKKFFSDGGPMNGNHFDAFKKMIARQRRRIRFLDIGKHAEGLMENVADILKVCGGVERLAIDRDIARIAPIIKKLISDGGVRSLYMCGKPFSDWLIPTLTTQLQAGTLTNIELSLIGDDNELCESLIRMAMSHILKQEHKYYSLLHPTEYVHLHRPLEEELKYVSSKARSGETHYSHPEGHTNVKWTRNDYGFVYSWKKKHY</sequence>